<feature type="compositionally biased region" description="Low complexity" evidence="1">
    <location>
        <begin position="676"/>
        <end position="692"/>
    </location>
</feature>
<dbReference type="Proteomes" id="UP000246740">
    <property type="component" value="Unassembled WGS sequence"/>
</dbReference>
<protein>
    <submittedName>
        <fullName evidence="2">Uncharacterized protein</fullName>
    </submittedName>
</protein>
<feature type="region of interest" description="Disordered" evidence="1">
    <location>
        <begin position="72"/>
        <end position="135"/>
    </location>
</feature>
<feature type="region of interest" description="Disordered" evidence="1">
    <location>
        <begin position="172"/>
        <end position="194"/>
    </location>
</feature>
<gene>
    <name evidence="2" type="ORF">BCV70DRAFT_5218</name>
</gene>
<feature type="compositionally biased region" description="Low complexity" evidence="1">
    <location>
        <begin position="641"/>
        <end position="660"/>
    </location>
</feature>
<dbReference type="EMBL" id="KZ819188">
    <property type="protein sequence ID" value="PWZ02739.1"/>
    <property type="molecule type" value="Genomic_DNA"/>
</dbReference>
<dbReference type="InParanoid" id="A0A317XZG0"/>
<feature type="compositionally biased region" description="Basic and acidic residues" evidence="1">
    <location>
        <begin position="608"/>
        <end position="621"/>
    </location>
</feature>
<feature type="compositionally biased region" description="Polar residues" evidence="1">
    <location>
        <begin position="744"/>
        <end position="757"/>
    </location>
</feature>
<name>A0A317XZG0_9BASI</name>
<evidence type="ECO:0000256" key="1">
    <source>
        <dbReference type="SAM" id="MobiDB-lite"/>
    </source>
</evidence>
<keyword evidence="3" id="KW-1185">Reference proteome</keyword>
<feature type="compositionally biased region" description="Low complexity" evidence="1">
    <location>
        <begin position="75"/>
        <end position="95"/>
    </location>
</feature>
<dbReference type="AlphaFoldDB" id="A0A317XZG0"/>
<organism evidence="2 3">
    <name type="scientific">Testicularia cyperi</name>
    <dbReference type="NCBI Taxonomy" id="1882483"/>
    <lineage>
        <taxon>Eukaryota</taxon>
        <taxon>Fungi</taxon>
        <taxon>Dikarya</taxon>
        <taxon>Basidiomycota</taxon>
        <taxon>Ustilaginomycotina</taxon>
        <taxon>Ustilaginomycetes</taxon>
        <taxon>Ustilaginales</taxon>
        <taxon>Anthracoideaceae</taxon>
        <taxon>Testicularia</taxon>
    </lineage>
</organism>
<feature type="compositionally biased region" description="Low complexity" evidence="1">
    <location>
        <begin position="120"/>
        <end position="131"/>
    </location>
</feature>
<feature type="region of interest" description="Disordered" evidence="1">
    <location>
        <begin position="421"/>
        <end position="483"/>
    </location>
</feature>
<accession>A0A317XZG0</accession>
<feature type="compositionally biased region" description="Polar residues" evidence="1">
    <location>
        <begin position="312"/>
        <end position="323"/>
    </location>
</feature>
<feature type="compositionally biased region" description="Polar residues" evidence="1">
    <location>
        <begin position="693"/>
        <end position="705"/>
    </location>
</feature>
<proteinExistence type="predicted"/>
<evidence type="ECO:0000313" key="2">
    <source>
        <dbReference type="EMBL" id="PWZ02739.1"/>
    </source>
</evidence>
<feature type="region of interest" description="Disordered" evidence="1">
    <location>
        <begin position="253"/>
        <end position="389"/>
    </location>
</feature>
<dbReference type="OrthoDB" id="2553876at2759"/>
<feature type="region of interest" description="Disordered" evidence="1">
    <location>
        <begin position="29"/>
        <end position="49"/>
    </location>
</feature>
<feature type="compositionally biased region" description="Basic and acidic residues" evidence="1">
    <location>
        <begin position="732"/>
        <end position="742"/>
    </location>
</feature>
<feature type="region of interest" description="Disordered" evidence="1">
    <location>
        <begin position="601"/>
        <end position="757"/>
    </location>
</feature>
<reference evidence="2 3" key="1">
    <citation type="journal article" date="2018" name="Mol. Biol. Evol.">
        <title>Broad Genomic Sampling Reveals a Smut Pathogenic Ancestry of the Fungal Clade Ustilaginomycotina.</title>
        <authorList>
            <person name="Kijpornyongpan T."/>
            <person name="Mondo S.J."/>
            <person name="Barry K."/>
            <person name="Sandor L."/>
            <person name="Lee J."/>
            <person name="Lipzen A."/>
            <person name="Pangilinan J."/>
            <person name="LaButti K."/>
            <person name="Hainaut M."/>
            <person name="Henrissat B."/>
            <person name="Grigoriev I.V."/>
            <person name="Spatafora J.W."/>
            <person name="Aime M.C."/>
        </authorList>
    </citation>
    <scope>NUCLEOTIDE SEQUENCE [LARGE SCALE GENOMIC DNA]</scope>
    <source>
        <strain evidence="2 3">MCA 3645</strain>
    </source>
</reference>
<feature type="compositionally biased region" description="Low complexity" evidence="1">
    <location>
        <begin position="325"/>
        <end position="354"/>
    </location>
</feature>
<sequence>MHTVPAKAVGDDFLANHIGQLLFRQPAKQSAEKAKTSSSGGSTVCGVEITPRRRASRELGLKELVPIASSRIPRNAAGTGANAASPPPTSANSSSHAESRLRMSVANPVERSASLDHSSESSGSEPSSHGSRVSEPDHDVLLRLENLSLSHLVHRRTTSEAPLSPRVTFVTSFGARPKRSRNKPSPAESEPATYFTLDRRGSIRSNNSSYMSNASLSPIDHHGGLISWNTAFRNQQQSFAQALVDGHEIARQFSRTSSRDNDGEATGGAEDDVDKAVTPTYSEPNAGPTTHGPKSNSFSGAGASPARIRLTRTLTSPSDSPTIASERMPSPSISSCSSRNINMTRIESSSGSRSARGHARKASLVPKGDDGRTFRFLEPPSDIESDSGLIEDDDAMLPIDMGPSRSAIVLADRAAAVAAGSAPVSVSAPKGQDSDCSATHEARGSQETDSEQITKLAPTRPSSPSPDAIAEDSQALGGASDTAQRESASFYVVTPPPLTGSSVRLRKLTIQPRNKERQTLLERTIAEERRTQPATIEILGQKVEKRLGPDPLVPETVPVERKTAGRLFHNTYHPIGFGQEQRSFRRLSTIDAFGDGLASDIASGSHETGGDARHPTVDERTSTWAREQIKLASPPLVEECSPPSSSASSEVQQGSESSVSDDGRPANQSRPSGYLSAGISYHSNSHSSSMSSGRTNVLDMTSPRTPRSDDAETAVSSPELETPPEALAGQNERLKLQKEPRSFRLNSVNRTPSVVRD</sequence>
<evidence type="ECO:0000313" key="3">
    <source>
        <dbReference type="Proteomes" id="UP000246740"/>
    </source>
</evidence>